<proteinExistence type="predicted"/>
<keyword evidence="1" id="KW-1133">Transmembrane helix</keyword>
<keyword evidence="1" id="KW-0812">Transmembrane</keyword>
<dbReference type="RefSeq" id="WP_104208029.1">
    <property type="nucleotide sequence ID" value="NZ_PHNF01000002.1"/>
</dbReference>
<gene>
    <name evidence="2" type="ORF">MCORR_v1c04870</name>
</gene>
<accession>A0A2S5RFU8</accession>
<dbReference type="Proteomes" id="UP000239785">
    <property type="component" value="Unassembled WGS sequence"/>
</dbReference>
<reference evidence="2 3" key="1">
    <citation type="submission" date="2017-11" db="EMBL/GenBank/DDBJ databases">
        <title>Genome sequence of Mesoplasma corruscae ELCA-2 (ATCC 49579).</title>
        <authorList>
            <person name="Lo W.-S."/>
            <person name="Kuo C.-H."/>
        </authorList>
    </citation>
    <scope>NUCLEOTIDE SEQUENCE [LARGE SCALE GENOMIC DNA]</scope>
    <source>
        <strain evidence="2 3">ELCA-2</strain>
    </source>
</reference>
<organism evidence="2 3">
    <name type="scientific">Mesoplasma corruscae</name>
    <dbReference type="NCBI Taxonomy" id="216874"/>
    <lineage>
        <taxon>Bacteria</taxon>
        <taxon>Bacillati</taxon>
        <taxon>Mycoplasmatota</taxon>
        <taxon>Mollicutes</taxon>
        <taxon>Entomoplasmatales</taxon>
        <taxon>Entomoplasmataceae</taxon>
        <taxon>Mesoplasma</taxon>
    </lineage>
</organism>
<evidence type="ECO:0000313" key="3">
    <source>
        <dbReference type="Proteomes" id="UP000239785"/>
    </source>
</evidence>
<evidence type="ECO:0008006" key="4">
    <source>
        <dbReference type="Google" id="ProtNLM"/>
    </source>
</evidence>
<keyword evidence="1" id="KW-0472">Membrane</keyword>
<sequence length="111" mass="12802">MLTLQQQRKRMYKAGYIFSLISLVAISALIFIFLIMLIISIIILKALIIFPIIFLLVFMALYIMLFINIKRAYEECGTDKEKDHFVLGVVCIFFAPTSAIFILIATSMFHE</sequence>
<protein>
    <recommendedName>
        <fullName evidence="4">Transmembrane protein</fullName>
    </recommendedName>
</protein>
<feature type="transmembrane region" description="Helical" evidence="1">
    <location>
        <begin position="85"/>
        <end position="109"/>
    </location>
</feature>
<evidence type="ECO:0000256" key="1">
    <source>
        <dbReference type="SAM" id="Phobius"/>
    </source>
</evidence>
<name>A0A2S5RFU8_9MOLU</name>
<evidence type="ECO:0000313" key="2">
    <source>
        <dbReference type="EMBL" id="PPE06183.1"/>
    </source>
</evidence>
<feature type="transmembrane region" description="Helical" evidence="1">
    <location>
        <begin position="48"/>
        <end position="69"/>
    </location>
</feature>
<dbReference type="EMBL" id="PHNF01000002">
    <property type="protein sequence ID" value="PPE06183.1"/>
    <property type="molecule type" value="Genomic_DNA"/>
</dbReference>
<comment type="caution">
    <text evidence="2">The sequence shown here is derived from an EMBL/GenBank/DDBJ whole genome shotgun (WGS) entry which is preliminary data.</text>
</comment>
<feature type="transmembrane region" description="Helical" evidence="1">
    <location>
        <begin position="16"/>
        <end position="42"/>
    </location>
</feature>
<keyword evidence="3" id="KW-1185">Reference proteome</keyword>
<dbReference type="AlphaFoldDB" id="A0A2S5RFU8"/>